<dbReference type="InterPro" id="IPR012480">
    <property type="entry name" value="Hepar_II_III_C"/>
</dbReference>
<accession>A0A1H3ME32</accession>
<reference evidence="3 4" key="1">
    <citation type="submission" date="2016-10" db="EMBL/GenBank/DDBJ databases">
        <authorList>
            <person name="de Groot N.N."/>
        </authorList>
    </citation>
    <scope>NUCLEOTIDE SEQUENCE [LARGE SCALE GENOMIC DNA]</scope>
    <source>
        <strain evidence="3 4">DSM 24677</strain>
    </source>
</reference>
<evidence type="ECO:0000256" key="1">
    <source>
        <dbReference type="ARBA" id="ARBA00004196"/>
    </source>
</evidence>
<dbReference type="RefSeq" id="WP_089893168.1">
    <property type="nucleotide sequence ID" value="NZ_CALJFH010000035.1"/>
</dbReference>
<organism evidence="3 4">
    <name type="scientific">Lentibacter algarum</name>
    <dbReference type="NCBI Taxonomy" id="576131"/>
    <lineage>
        <taxon>Bacteria</taxon>
        <taxon>Pseudomonadati</taxon>
        <taxon>Pseudomonadota</taxon>
        <taxon>Alphaproteobacteria</taxon>
        <taxon>Rhodobacterales</taxon>
        <taxon>Roseobacteraceae</taxon>
        <taxon>Lentibacter</taxon>
    </lineage>
</organism>
<gene>
    <name evidence="3" type="ORF">SAMN05444486_103558</name>
</gene>
<dbReference type="GeneID" id="78125501"/>
<dbReference type="GO" id="GO:0030313">
    <property type="term" value="C:cell envelope"/>
    <property type="evidence" value="ECO:0007669"/>
    <property type="project" value="UniProtKB-SubCell"/>
</dbReference>
<dbReference type="Proteomes" id="UP000199026">
    <property type="component" value="Unassembled WGS sequence"/>
</dbReference>
<comment type="subcellular location">
    <subcellularLocation>
        <location evidence="1">Cell envelope</location>
    </subcellularLocation>
</comment>
<dbReference type="STRING" id="576131.SAMN05444486_103558"/>
<dbReference type="InterPro" id="IPR008929">
    <property type="entry name" value="Chondroitin_lyas"/>
</dbReference>
<feature type="domain" description="Heparinase II/III-like C-terminal" evidence="2">
    <location>
        <begin position="301"/>
        <end position="556"/>
    </location>
</feature>
<protein>
    <submittedName>
        <fullName evidence="3">Uncharacterized conserved protein, heparinase superfamily</fullName>
    </submittedName>
</protein>
<sequence length="577" mass="62584">MSKQDPLSAFFARMFNKIAARSGAFSSAPTAFVSSPEPRTIGLYARGKQLVAGNYLFAGQLLSGARLEFWDLPQASPEFQAEAQGFAWLDDLASVGDASARQAAQTWVWQWLERYGRGKGPGWTPDLTGRRLIRWINHGFFLLQNREKEQSDLFFRSLAHQTRFLGKRWHAARPGIARFEALSGLLYAALSLEGMERFIAPAQKALSRECASQIDSMGGLPTRNPEELLEVFTLLSWSALALRETGHPVTPEHETALLRIAPTLRSLRHADGGLARFHGGGKGIEGRLEHALAASGVKAGAPEGLSMGYARLSAGRTSLIVDAALPPQGRASHNAHASTLAFELTSGRRPLIVSCGSGACFGADWRRAGRATPSHSGLCIEGVSSSRLTNTARDGTELISAGPAHVPIEISSAPDGLRFQGGHDGWLRTHGLTHARTLELTSDGRGLAGEDMLFAVEEADKVIFQKALARGVDAGLLFQIRFHLHPEVDAAIDMGGAAISLALRSGEIWVLRCEPNAELSLEPSVYLETGRLKPRATKQVVLSARAMEYATRIRWSLAKAHDSAIAIRDVQRDELEL</sequence>
<dbReference type="OrthoDB" id="9787373at2"/>
<dbReference type="AlphaFoldDB" id="A0A1H3ME32"/>
<dbReference type="Gene3D" id="2.70.98.70">
    <property type="match status" value="1"/>
</dbReference>
<keyword evidence="4" id="KW-1185">Reference proteome</keyword>
<dbReference type="Gene3D" id="1.50.10.100">
    <property type="entry name" value="Chondroitin AC/alginate lyase"/>
    <property type="match status" value="1"/>
</dbReference>
<dbReference type="GO" id="GO:0016829">
    <property type="term" value="F:lyase activity"/>
    <property type="evidence" value="ECO:0007669"/>
    <property type="project" value="InterPro"/>
</dbReference>
<evidence type="ECO:0000313" key="4">
    <source>
        <dbReference type="Proteomes" id="UP000199026"/>
    </source>
</evidence>
<evidence type="ECO:0000313" key="3">
    <source>
        <dbReference type="EMBL" id="SDY74982.1"/>
    </source>
</evidence>
<name>A0A1H3ME32_9RHOB</name>
<evidence type="ECO:0000259" key="2">
    <source>
        <dbReference type="Pfam" id="PF07940"/>
    </source>
</evidence>
<proteinExistence type="predicted"/>
<dbReference type="Pfam" id="PF07940">
    <property type="entry name" value="Hepar_II_III_C"/>
    <property type="match status" value="1"/>
</dbReference>
<dbReference type="EMBL" id="FNPR01000003">
    <property type="protein sequence ID" value="SDY74982.1"/>
    <property type="molecule type" value="Genomic_DNA"/>
</dbReference>